<feature type="compositionally biased region" description="Gly residues" evidence="1">
    <location>
        <begin position="53"/>
        <end position="63"/>
    </location>
</feature>
<dbReference type="Pfam" id="PF00498">
    <property type="entry name" value="FHA"/>
    <property type="match status" value="1"/>
</dbReference>
<evidence type="ECO:0000259" key="2">
    <source>
        <dbReference type="Pfam" id="PF00498"/>
    </source>
</evidence>
<dbReference type="InterPro" id="IPR008984">
    <property type="entry name" value="SMAD_FHA_dom_sf"/>
</dbReference>
<feature type="compositionally biased region" description="Low complexity" evidence="1">
    <location>
        <begin position="25"/>
        <end position="52"/>
    </location>
</feature>
<dbReference type="CDD" id="cd00060">
    <property type="entry name" value="FHA"/>
    <property type="match status" value="1"/>
</dbReference>
<dbReference type="AlphaFoldDB" id="A0A6J4MAW9"/>
<name>A0A6J4MAW9_9BACT</name>
<evidence type="ECO:0000313" key="3">
    <source>
        <dbReference type="EMBL" id="CAA9350521.1"/>
    </source>
</evidence>
<feature type="compositionally biased region" description="Low complexity" evidence="1">
    <location>
        <begin position="89"/>
        <end position="136"/>
    </location>
</feature>
<gene>
    <name evidence="3" type="ORF">AVDCRST_MAG68-3581</name>
</gene>
<reference evidence="3" key="1">
    <citation type="submission" date="2020-02" db="EMBL/GenBank/DDBJ databases">
        <authorList>
            <person name="Meier V. D."/>
        </authorList>
    </citation>
    <scope>NUCLEOTIDE SEQUENCE</scope>
    <source>
        <strain evidence="3">AVDCRST_MAG68</strain>
    </source>
</reference>
<dbReference type="SUPFAM" id="SSF49879">
    <property type="entry name" value="SMAD/FHA domain"/>
    <property type="match status" value="1"/>
</dbReference>
<accession>A0A6J4MAW9</accession>
<feature type="region of interest" description="Disordered" evidence="1">
    <location>
        <begin position="1"/>
        <end position="221"/>
    </location>
</feature>
<feature type="domain" description="FHA" evidence="2">
    <location>
        <begin position="260"/>
        <end position="306"/>
    </location>
</feature>
<organism evidence="3">
    <name type="scientific">uncultured Gemmatimonadota bacterium</name>
    <dbReference type="NCBI Taxonomy" id="203437"/>
    <lineage>
        <taxon>Bacteria</taxon>
        <taxon>Pseudomonadati</taxon>
        <taxon>Gemmatimonadota</taxon>
        <taxon>environmental samples</taxon>
    </lineage>
</organism>
<dbReference type="InterPro" id="IPR000253">
    <property type="entry name" value="FHA_dom"/>
</dbReference>
<feature type="compositionally biased region" description="Low complexity" evidence="1">
    <location>
        <begin position="155"/>
        <end position="200"/>
    </location>
</feature>
<feature type="compositionally biased region" description="Low complexity" evidence="1">
    <location>
        <begin position="64"/>
        <end position="74"/>
    </location>
</feature>
<proteinExistence type="predicted"/>
<dbReference type="EMBL" id="CADCTW010000168">
    <property type="protein sequence ID" value="CAA9350521.1"/>
    <property type="molecule type" value="Genomic_DNA"/>
</dbReference>
<sequence length="322" mass="30045">MTESHNTPAPDPSTGATPVPPSADAASGGATPTEEGATGSADPTAAAPVSGSGTSGGAGGAGGTDAPPTTGALPPVDPDATLESPGAPPAGTAAWGTADGPAVPLPGAAAAGATDTSAAAAPDAASAGSTGASTAPVDAAVTGGPPSDASTAPMDTGSAGAMDASAASADAASDTSALSTGTAPADASGAAAGAAPTIDGPGHGHMPRTLPADPPGGALTSDRINLVAESGQAMSVGVRTPLGKHMVRQFGEDSNAWDTEQCTIERGPEGAWQIVPAAGTTNETLLNGEPITSAQPLHDGDVIAVGRAAKGVVKLPLTARAG</sequence>
<protein>
    <recommendedName>
        <fullName evidence="2">FHA domain-containing protein</fullName>
    </recommendedName>
</protein>
<dbReference type="Gene3D" id="2.60.200.20">
    <property type="match status" value="1"/>
</dbReference>
<evidence type="ECO:0000256" key="1">
    <source>
        <dbReference type="SAM" id="MobiDB-lite"/>
    </source>
</evidence>